<dbReference type="InterPro" id="IPR016181">
    <property type="entry name" value="Acyl_CoA_acyltransferase"/>
</dbReference>
<dbReference type="InterPro" id="IPR000182">
    <property type="entry name" value="GNAT_dom"/>
</dbReference>
<proteinExistence type="predicted"/>
<dbReference type="SUPFAM" id="SSF55729">
    <property type="entry name" value="Acyl-CoA N-acyltransferases (Nat)"/>
    <property type="match status" value="1"/>
</dbReference>
<keyword evidence="3" id="KW-1185">Reference proteome</keyword>
<protein>
    <submittedName>
        <fullName evidence="2">GNAT family N-acetyltransferase</fullName>
    </submittedName>
</protein>
<evidence type="ECO:0000259" key="1">
    <source>
        <dbReference type="PROSITE" id="PS51186"/>
    </source>
</evidence>
<sequence length="145" mass="16039">MVLLKQLAYGSPDYQETIALRNTIMREPLGLSIYDEDLTNEEEAVIIGAFSDTTLLGVGIAILQNKDYHIDYICVDTRQQQGGIGRLVLNELEKIGHSQGAKSVNLAARLSAQGFYEKQGYHTVGEPYIMLSAPVGHIRMEKSLV</sequence>
<dbReference type="Proteomes" id="UP000501451">
    <property type="component" value="Chromosome"/>
</dbReference>
<accession>A0A6G7K751</accession>
<reference evidence="2 3" key="1">
    <citation type="journal article" date="2017" name="Int. J. Syst. Evol. Microbiol.">
        <title>Jeotgalibaca porci sp. nov. and Jeotgalibaca arthritidis sp. nov., isolated from pigs, and emended description of the genus Jeotgalibaca.</title>
        <authorList>
            <person name="Zamora L."/>
            <person name="Perez-Sancho M."/>
            <person name="Dominguez L."/>
            <person name="Fernandez-Garayzabal J.F."/>
            <person name="Vela A.I."/>
        </authorList>
    </citation>
    <scope>NUCLEOTIDE SEQUENCE [LARGE SCALE GENOMIC DNA]</scope>
    <source>
        <strain evidence="2 3">CECT 9157</strain>
    </source>
</reference>
<feature type="domain" description="N-acetyltransferase" evidence="1">
    <location>
        <begin position="2"/>
        <end position="145"/>
    </location>
</feature>
<dbReference type="GO" id="GO:0016747">
    <property type="term" value="F:acyltransferase activity, transferring groups other than amino-acyl groups"/>
    <property type="evidence" value="ECO:0007669"/>
    <property type="project" value="InterPro"/>
</dbReference>
<organism evidence="2 3">
    <name type="scientific">Jeotgalibaca arthritidis</name>
    <dbReference type="NCBI Taxonomy" id="1868794"/>
    <lineage>
        <taxon>Bacteria</taxon>
        <taxon>Bacillati</taxon>
        <taxon>Bacillota</taxon>
        <taxon>Bacilli</taxon>
        <taxon>Lactobacillales</taxon>
        <taxon>Carnobacteriaceae</taxon>
        <taxon>Jeotgalibaca</taxon>
    </lineage>
</organism>
<evidence type="ECO:0000313" key="3">
    <source>
        <dbReference type="Proteomes" id="UP000501451"/>
    </source>
</evidence>
<dbReference type="RefSeq" id="WP_166160531.1">
    <property type="nucleotide sequence ID" value="NZ_CP049740.1"/>
</dbReference>
<dbReference type="KEGG" id="jar:G7057_00360"/>
<dbReference type="CDD" id="cd04301">
    <property type="entry name" value="NAT_SF"/>
    <property type="match status" value="1"/>
</dbReference>
<dbReference type="Pfam" id="PF13673">
    <property type="entry name" value="Acetyltransf_10"/>
    <property type="match status" value="1"/>
</dbReference>
<evidence type="ECO:0000313" key="2">
    <source>
        <dbReference type="EMBL" id="QII81075.1"/>
    </source>
</evidence>
<dbReference type="AlphaFoldDB" id="A0A6G7K751"/>
<dbReference type="Gene3D" id="3.40.630.30">
    <property type="match status" value="1"/>
</dbReference>
<gene>
    <name evidence="2" type="ORF">G7057_00360</name>
</gene>
<dbReference type="EMBL" id="CP049740">
    <property type="protein sequence ID" value="QII81075.1"/>
    <property type="molecule type" value="Genomic_DNA"/>
</dbReference>
<name>A0A6G7K751_9LACT</name>
<keyword evidence="2" id="KW-0808">Transferase</keyword>
<dbReference type="PROSITE" id="PS51186">
    <property type="entry name" value="GNAT"/>
    <property type="match status" value="1"/>
</dbReference>